<feature type="region of interest" description="Disordered" evidence="1">
    <location>
        <begin position="58"/>
        <end position="130"/>
    </location>
</feature>
<comment type="caution">
    <text evidence="2">The sequence shown here is derived from an EMBL/GenBank/DDBJ whole genome shotgun (WGS) entry which is preliminary data.</text>
</comment>
<proteinExistence type="predicted"/>
<dbReference type="EMBL" id="JAFIRN010000012">
    <property type="protein sequence ID" value="KAG5839008.1"/>
    <property type="molecule type" value="Genomic_DNA"/>
</dbReference>
<sequence length="143" mass="15798">MVSRATTSLLPSPFAPYASPPCTPFLPRPPARSRDWMGEAESAYLHVRYGVCESDGLEPGRAPPCRSHPAPRGAPPPPPRPYYYHARPLRAPKPHPREGCVPEECGRPAPRSVHIPRKISQQPLLGCKGDPTRVAWEHTISEE</sequence>
<feature type="compositionally biased region" description="Basic and acidic residues" evidence="1">
    <location>
        <begin position="95"/>
        <end position="106"/>
    </location>
</feature>
<dbReference type="Proteomes" id="UP001044222">
    <property type="component" value="Chromosome 12"/>
</dbReference>
<keyword evidence="3" id="KW-1185">Reference proteome</keyword>
<gene>
    <name evidence="2" type="ORF">ANANG_G00229790</name>
</gene>
<name>A0A9D3RQC8_ANGAN</name>
<feature type="compositionally biased region" description="Pro residues" evidence="1">
    <location>
        <begin position="72"/>
        <end position="81"/>
    </location>
</feature>
<evidence type="ECO:0000313" key="2">
    <source>
        <dbReference type="EMBL" id="KAG5839008.1"/>
    </source>
</evidence>
<evidence type="ECO:0000256" key="1">
    <source>
        <dbReference type="SAM" id="MobiDB-lite"/>
    </source>
</evidence>
<dbReference type="AlphaFoldDB" id="A0A9D3RQC8"/>
<protein>
    <submittedName>
        <fullName evidence="2">Uncharacterized protein</fullName>
    </submittedName>
</protein>
<accession>A0A9D3RQC8</accession>
<evidence type="ECO:0000313" key="3">
    <source>
        <dbReference type="Proteomes" id="UP001044222"/>
    </source>
</evidence>
<organism evidence="2 3">
    <name type="scientific">Anguilla anguilla</name>
    <name type="common">European freshwater eel</name>
    <name type="synonym">Muraena anguilla</name>
    <dbReference type="NCBI Taxonomy" id="7936"/>
    <lineage>
        <taxon>Eukaryota</taxon>
        <taxon>Metazoa</taxon>
        <taxon>Chordata</taxon>
        <taxon>Craniata</taxon>
        <taxon>Vertebrata</taxon>
        <taxon>Euteleostomi</taxon>
        <taxon>Actinopterygii</taxon>
        <taxon>Neopterygii</taxon>
        <taxon>Teleostei</taxon>
        <taxon>Anguilliformes</taxon>
        <taxon>Anguillidae</taxon>
        <taxon>Anguilla</taxon>
    </lineage>
</organism>
<reference evidence="2" key="1">
    <citation type="submission" date="2021-01" db="EMBL/GenBank/DDBJ databases">
        <title>A chromosome-scale assembly of European eel, Anguilla anguilla.</title>
        <authorList>
            <person name="Henkel C."/>
            <person name="Jong-Raadsen S.A."/>
            <person name="Dufour S."/>
            <person name="Weltzien F.-A."/>
            <person name="Palstra A.P."/>
            <person name="Pelster B."/>
            <person name="Spaink H.P."/>
            <person name="Van Den Thillart G.E."/>
            <person name="Jansen H."/>
            <person name="Zahm M."/>
            <person name="Klopp C."/>
            <person name="Cedric C."/>
            <person name="Louis A."/>
            <person name="Berthelot C."/>
            <person name="Parey E."/>
            <person name="Roest Crollius H."/>
            <person name="Montfort J."/>
            <person name="Robinson-Rechavi M."/>
            <person name="Bucao C."/>
            <person name="Bouchez O."/>
            <person name="Gislard M."/>
            <person name="Lluch J."/>
            <person name="Milhes M."/>
            <person name="Lampietro C."/>
            <person name="Lopez Roques C."/>
            <person name="Donnadieu C."/>
            <person name="Braasch I."/>
            <person name="Desvignes T."/>
            <person name="Postlethwait J."/>
            <person name="Bobe J."/>
            <person name="Guiguen Y."/>
            <person name="Dirks R."/>
        </authorList>
    </citation>
    <scope>NUCLEOTIDE SEQUENCE</scope>
    <source>
        <strain evidence="2">Tag_6206</strain>
        <tissue evidence="2">Liver</tissue>
    </source>
</reference>